<dbReference type="InterPro" id="IPR010319">
    <property type="entry name" value="Transglutaminase-like_Cys_pept"/>
</dbReference>
<keyword evidence="1" id="KW-0732">Signal</keyword>
<organism evidence="2 3">
    <name type="scientific">Ahrensia kielensis</name>
    <dbReference type="NCBI Taxonomy" id="76980"/>
    <lineage>
        <taxon>Bacteria</taxon>
        <taxon>Pseudomonadati</taxon>
        <taxon>Pseudomonadota</taxon>
        <taxon>Alphaproteobacteria</taxon>
        <taxon>Hyphomicrobiales</taxon>
        <taxon>Ahrensiaceae</taxon>
        <taxon>Ahrensia</taxon>
    </lineage>
</organism>
<gene>
    <name evidence="2" type="ORF">WNY59_05295</name>
</gene>
<evidence type="ECO:0000313" key="3">
    <source>
        <dbReference type="Proteomes" id="UP001477870"/>
    </source>
</evidence>
<dbReference type="Pfam" id="PF06035">
    <property type="entry name" value="Peptidase_C93"/>
    <property type="match status" value="1"/>
</dbReference>
<dbReference type="RefSeq" id="WP_342847444.1">
    <property type="nucleotide sequence ID" value="NZ_JBBMQO010000003.1"/>
</dbReference>
<evidence type="ECO:0000313" key="2">
    <source>
        <dbReference type="EMBL" id="MEM5500997.1"/>
    </source>
</evidence>
<accession>A0ABU9T4D6</accession>
<proteinExistence type="predicted"/>
<name>A0ABU9T4D6_9HYPH</name>
<evidence type="ECO:0000256" key="1">
    <source>
        <dbReference type="SAM" id="SignalP"/>
    </source>
</evidence>
<sequence length="193" mass="21427">MKFEIHIAAAAFAALMVTCAPASAKTWLKTGGASKTPFGHYEYCKRGGRHCGSQRAVAPAQMTESRWAKIRRINTTVNKQIKPVLDINSRGVNEYWEVPKSQGDCEDYSLLKRSRMIAAGFKASQLPLTKVRLPNGQAHIVLVVRTDEGDYVLDNLSNRVQPVSKVRYRFLSMQASNNANNWLTISGKTSSPI</sequence>
<keyword evidence="3" id="KW-1185">Reference proteome</keyword>
<feature type="signal peptide" evidence="1">
    <location>
        <begin position="1"/>
        <end position="24"/>
    </location>
</feature>
<reference evidence="2 3" key="1">
    <citation type="submission" date="2024-03" db="EMBL/GenBank/DDBJ databases">
        <title>Community enrichment and isolation of bacterial strains for fucoidan degradation.</title>
        <authorList>
            <person name="Sichert A."/>
        </authorList>
    </citation>
    <scope>NUCLEOTIDE SEQUENCE [LARGE SCALE GENOMIC DNA]</scope>
    <source>
        <strain evidence="2 3">AS62</strain>
    </source>
</reference>
<dbReference type="PANTHER" id="PTHR39327">
    <property type="match status" value="1"/>
</dbReference>
<protein>
    <submittedName>
        <fullName evidence="2">Transglutaminase-like cysteine peptidase</fullName>
    </submittedName>
</protein>
<comment type="caution">
    <text evidence="2">The sequence shown here is derived from an EMBL/GenBank/DDBJ whole genome shotgun (WGS) entry which is preliminary data.</text>
</comment>
<dbReference type="Proteomes" id="UP001477870">
    <property type="component" value="Unassembled WGS sequence"/>
</dbReference>
<feature type="chain" id="PRO_5046081577" evidence="1">
    <location>
        <begin position="25"/>
        <end position="193"/>
    </location>
</feature>
<dbReference type="PANTHER" id="PTHR39327:SF1">
    <property type="entry name" value="BLR5470 PROTEIN"/>
    <property type="match status" value="1"/>
</dbReference>
<dbReference type="Gene3D" id="3.10.620.30">
    <property type="match status" value="1"/>
</dbReference>
<dbReference type="EMBL" id="JBBMQO010000003">
    <property type="protein sequence ID" value="MEM5500997.1"/>
    <property type="molecule type" value="Genomic_DNA"/>
</dbReference>